<sequence>FYVLINWLNYVHIEGNIANGAYLKEQEFTDTGSVPALDSSKYFQLSMNVFIGYDFLETLCPSRSELQADRGAPASRSEKWEDAADVNMVILKGSGEKAFCSGGDVLG</sequence>
<dbReference type="InterPro" id="IPR029045">
    <property type="entry name" value="ClpP/crotonase-like_dom_sf"/>
</dbReference>
<evidence type="ECO:0000256" key="1">
    <source>
        <dbReference type="ARBA" id="ARBA00001709"/>
    </source>
</evidence>
<dbReference type="GO" id="GO:0003860">
    <property type="term" value="F:3-hydroxyisobutyryl-CoA hydrolase activity"/>
    <property type="evidence" value="ECO:0007669"/>
    <property type="project" value="UniProtKB-EC"/>
</dbReference>
<proteinExistence type="predicted"/>
<keyword evidence="5" id="KW-1185">Reference proteome</keyword>
<evidence type="ECO:0000256" key="2">
    <source>
        <dbReference type="ARBA" id="ARBA00011915"/>
    </source>
</evidence>
<gene>
    <name evidence="4" type="ORF">KIN20_016613</name>
</gene>
<accession>A0AAD5N233</accession>
<dbReference type="AlphaFoldDB" id="A0AAD5N233"/>
<evidence type="ECO:0000313" key="5">
    <source>
        <dbReference type="Proteomes" id="UP001196413"/>
    </source>
</evidence>
<name>A0AAD5N233_PARTN</name>
<dbReference type="Pfam" id="PF16113">
    <property type="entry name" value="ECH_2"/>
    <property type="match status" value="1"/>
</dbReference>
<reference evidence="4" key="1">
    <citation type="submission" date="2021-06" db="EMBL/GenBank/DDBJ databases">
        <title>Parelaphostrongylus tenuis whole genome reference sequence.</title>
        <authorList>
            <person name="Garwood T.J."/>
            <person name="Larsen P.A."/>
            <person name="Fountain-Jones N.M."/>
            <person name="Garbe J.R."/>
            <person name="Macchietto M.G."/>
            <person name="Kania S.A."/>
            <person name="Gerhold R.W."/>
            <person name="Richards J.E."/>
            <person name="Wolf T.M."/>
        </authorList>
    </citation>
    <scope>NUCLEOTIDE SEQUENCE</scope>
    <source>
        <strain evidence="4">MNPRO001-30</strain>
        <tissue evidence="4">Meninges</tissue>
    </source>
</reference>
<dbReference type="Proteomes" id="UP001196413">
    <property type="component" value="Unassembled WGS sequence"/>
</dbReference>
<comment type="caution">
    <text evidence="4">The sequence shown here is derived from an EMBL/GenBank/DDBJ whole genome shotgun (WGS) entry which is preliminary data.</text>
</comment>
<evidence type="ECO:0000259" key="3">
    <source>
        <dbReference type="Pfam" id="PF16113"/>
    </source>
</evidence>
<dbReference type="EC" id="3.1.2.4" evidence="2"/>
<organism evidence="4 5">
    <name type="scientific">Parelaphostrongylus tenuis</name>
    <name type="common">Meningeal worm</name>
    <dbReference type="NCBI Taxonomy" id="148309"/>
    <lineage>
        <taxon>Eukaryota</taxon>
        <taxon>Metazoa</taxon>
        <taxon>Ecdysozoa</taxon>
        <taxon>Nematoda</taxon>
        <taxon>Chromadorea</taxon>
        <taxon>Rhabditida</taxon>
        <taxon>Rhabditina</taxon>
        <taxon>Rhabditomorpha</taxon>
        <taxon>Strongyloidea</taxon>
        <taxon>Metastrongylidae</taxon>
        <taxon>Parelaphostrongylus</taxon>
    </lineage>
</organism>
<dbReference type="Gene3D" id="3.90.226.10">
    <property type="entry name" value="2-enoyl-CoA Hydratase, Chain A, domain 1"/>
    <property type="match status" value="1"/>
</dbReference>
<evidence type="ECO:0000313" key="4">
    <source>
        <dbReference type="EMBL" id="KAJ1358234.1"/>
    </source>
</evidence>
<feature type="domain" description="Enoyl-CoA hydratase/isomerase" evidence="3">
    <location>
        <begin position="77"/>
        <end position="105"/>
    </location>
</feature>
<feature type="non-terminal residue" evidence="4">
    <location>
        <position position="1"/>
    </location>
</feature>
<protein>
    <recommendedName>
        <fullName evidence="2">3-hydroxyisobutyryl-CoA hydrolase</fullName>
        <ecNumber evidence="2">3.1.2.4</ecNumber>
    </recommendedName>
</protein>
<dbReference type="SUPFAM" id="SSF52096">
    <property type="entry name" value="ClpP/crotonase"/>
    <property type="match status" value="1"/>
</dbReference>
<comment type="catalytic activity">
    <reaction evidence="1">
        <text>3-hydroxy-2-methylpropanoyl-CoA + H2O = 3-hydroxy-2-methylpropanoate + CoA + H(+)</text>
        <dbReference type="Rhea" id="RHEA:20888"/>
        <dbReference type="ChEBI" id="CHEBI:11805"/>
        <dbReference type="ChEBI" id="CHEBI:15377"/>
        <dbReference type="ChEBI" id="CHEBI:15378"/>
        <dbReference type="ChEBI" id="CHEBI:57287"/>
        <dbReference type="ChEBI" id="CHEBI:57340"/>
        <dbReference type="EC" id="3.1.2.4"/>
    </reaction>
</comment>
<dbReference type="EMBL" id="JAHQIW010003336">
    <property type="protein sequence ID" value="KAJ1358234.1"/>
    <property type="molecule type" value="Genomic_DNA"/>
</dbReference>
<dbReference type="InterPro" id="IPR045004">
    <property type="entry name" value="ECH_dom"/>
</dbReference>